<evidence type="ECO:0000313" key="2">
    <source>
        <dbReference type="EMBL" id="KAK0165049.1"/>
    </source>
</evidence>
<sequence>MEYAIECINDETGCNDRRHIDESHEIQEQFTKSISNRKYSNESSKNNFHKPQNIIINPQENNDIKNYEYDTTCIKKIIALLSEGTTLISEWNELNESEKFETASKWVREKFVNLPESLIPTVIGGLFPNSNENLIDEMPEWLDREKFMRGQRFARDYFFGIFFAELLSLFTLFSFENGLKPLIITGKSSEPYTAFTRYLSTANRVRHWYTSDPWTKGTAAYNDIKIVNKKHQNIRNKLRNLTNKEIDKAGSIDKIWAPTRDVLIEDFRSLCPADKPGQCPYLIGDLSENVTSRLSQGDMAATQCGFFGLIILYPEAFGIHSATDEDLDAFCHLWRGLGYLLGIQDRYNFANGTLDEVKQRSRDFLHMWVKPNFRNITPEWEHMMRCLVTGLHYYFPGTTYEVSLLYLAELMGLEMPRFQSSLSYYNKMQYNMVKLVMKYPYRWSIVRNMLNKRVHNHMDLALDFDNKKHSELREKSSKTMSQVVKEKYNNNDKINDDKLPIIEAKYSQYKIIGVLMVITQCLILWRVTPISALI</sequence>
<evidence type="ECO:0000256" key="1">
    <source>
        <dbReference type="SAM" id="Phobius"/>
    </source>
</evidence>
<dbReference type="AlphaFoldDB" id="A0AA39F905"/>
<evidence type="ECO:0000313" key="3">
    <source>
        <dbReference type="Proteomes" id="UP001168990"/>
    </source>
</evidence>
<dbReference type="Proteomes" id="UP001168990">
    <property type="component" value="Unassembled WGS sequence"/>
</dbReference>
<keyword evidence="1" id="KW-0812">Transmembrane</keyword>
<reference evidence="2" key="1">
    <citation type="journal article" date="2023" name="bioRxiv">
        <title>Scaffold-level genome assemblies of two parasitoid biocontrol wasps reveal the parthenogenesis mechanism and an associated novel virus.</title>
        <authorList>
            <person name="Inwood S."/>
            <person name="Skelly J."/>
            <person name="Guhlin J."/>
            <person name="Harrop T."/>
            <person name="Goldson S."/>
            <person name="Dearden P."/>
        </authorList>
    </citation>
    <scope>NUCLEOTIDE SEQUENCE</scope>
    <source>
        <strain evidence="2">Irish</strain>
        <tissue evidence="2">Whole body</tissue>
    </source>
</reference>
<reference evidence="2" key="2">
    <citation type="submission" date="2023-03" db="EMBL/GenBank/DDBJ databases">
        <authorList>
            <person name="Inwood S.N."/>
            <person name="Skelly J.G."/>
            <person name="Guhlin J."/>
            <person name="Harrop T.W.R."/>
            <person name="Goldson S.G."/>
            <person name="Dearden P.K."/>
        </authorList>
    </citation>
    <scope>NUCLEOTIDE SEQUENCE</scope>
    <source>
        <strain evidence="2">Irish</strain>
        <tissue evidence="2">Whole body</tissue>
    </source>
</reference>
<comment type="caution">
    <text evidence="2">The sequence shown here is derived from an EMBL/GenBank/DDBJ whole genome shotgun (WGS) entry which is preliminary data.</text>
</comment>
<keyword evidence="1" id="KW-0472">Membrane</keyword>
<name>A0AA39F905_9HYME</name>
<accession>A0AA39F905</accession>
<keyword evidence="3" id="KW-1185">Reference proteome</keyword>
<dbReference type="PANTHER" id="PTHR37159">
    <property type="entry name" value="GH11867P"/>
    <property type="match status" value="1"/>
</dbReference>
<dbReference type="PANTHER" id="PTHR37159:SF1">
    <property type="entry name" value="GH11867P"/>
    <property type="match status" value="1"/>
</dbReference>
<keyword evidence="1" id="KW-1133">Transmembrane helix</keyword>
<dbReference type="EMBL" id="JAQQBS010001422">
    <property type="protein sequence ID" value="KAK0165049.1"/>
    <property type="molecule type" value="Genomic_DNA"/>
</dbReference>
<feature type="transmembrane region" description="Helical" evidence="1">
    <location>
        <begin position="157"/>
        <end position="175"/>
    </location>
</feature>
<gene>
    <name evidence="2" type="ORF">PV328_003605</name>
</gene>
<evidence type="ECO:0008006" key="4">
    <source>
        <dbReference type="Google" id="ProtNLM"/>
    </source>
</evidence>
<protein>
    <recommendedName>
        <fullName evidence="4">ER-bound oxygenase mpaB/mpaB'/Rubber oxygenase catalytic domain-containing protein</fullName>
    </recommendedName>
</protein>
<proteinExistence type="predicted"/>
<organism evidence="2 3">
    <name type="scientific">Microctonus aethiopoides</name>
    <dbReference type="NCBI Taxonomy" id="144406"/>
    <lineage>
        <taxon>Eukaryota</taxon>
        <taxon>Metazoa</taxon>
        <taxon>Ecdysozoa</taxon>
        <taxon>Arthropoda</taxon>
        <taxon>Hexapoda</taxon>
        <taxon>Insecta</taxon>
        <taxon>Pterygota</taxon>
        <taxon>Neoptera</taxon>
        <taxon>Endopterygota</taxon>
        <taxon>Hymenoptera</taxon>
        <taxon>Apocrita</taxon>
        <taxon>Ichneumonoidea</taxon>
        <taxon>Braconidae</taxon>
        <taxon>Euphorinae</taxon>
        <taxon>Microctonus</taxon>
    </lineage>
</organism>